<dbReference type="AlphaFoldDB" id="A0ABD6EZ53"/>
<dbReference type="InterPro" id="IPR050274">
    <property type="entry name" value="Nuclear_hormone_rcpt_NR2"/>
</dbReference>
<dbReference type="SUPFAM" id="SSF48508">
    <property type="entry name" value="Nuclear receptor ligand-binding domain"/>
    <property type="match status" value="1"/>
</dbReference>
<dbReference type="PROSITE" id="PS51843">
    <property type="entry name" value="NR_LBD"/>
    <property type="match status" value="1"/>
</dbReference>
<dbReference type="InterPro" id="IPR000536">
    <property type="entry name" value="Nucl_hrmn_rcpt_lig-bd"/>
</dbReference>
<evidence type="ECO:0000256" key="3">
    <source>
        <dbReference type="ARBA" id="ARBA00023170"/>
    </source>
</evidence>
<dbReference type="InterPro" id="IPR035500">
    <property type="entry name" value="NHR-like_dom_sf"/>
</dbReference>
<proteinExistence type="predicted"/>
<accession>A0ABD6EZ53</accession>
<protein>
    <recommendedName>
        <fullName evidence="4">NR LBD domain-containing protein</fullName>
    </recommendedName>
</protein>
<keyword evidence="6" id="KW-1185">Reference proteome</keyword>
<gene>
    <name evidence="5" type="ORF">AB6A40_011096</name>
</gene>
<evidence type="ECO:0000313" key="5">
    <source>
        <dbReference type="EMBL" id="MFH4984387.1"/>
    </source>
</evidence>
<dbReference type="Proteomes" id="UP001608902">
    <property type="component" value="Unassembled WGS sequence"/>
</dbReference>
<keyword evidence="2" id="KW-0804">Transcription</keyword>
<name>A0ABD6EZ53_9BILA</name>
<keyword evidence="1" id="KW-0805">Transcription regulation</keyword>
<evidence type="ECO:0000313" key="6">
    <source>
        <dbReference type="Proteomes" id="UP001608902"/>
    </source>
</evidence>
<organism evidence="5 6">
    <name type="scientific">Gnathostoma spinigerum</name>
    <dbReference type="NCBI Taxonomy" id="75299"/>
    <lineage>
        <taxon>Eukaryota</taxon>
        <taxon>Metazoa</taxon>
        <taxon>Ecdysozoa</taxon>
        <taxon>Nematoda</taxon>
        <taxon>Chromadorea</taxon>
        <taxon>Rhabditida</taxon>
        <taxon>Spirurina</taxon>
        <taxon>Gnathostomatomorpha</taxon>
        <taxon>Gnathostomatoidea</taxon>
        <taxon>Gnathostomatidae</taxon>
        <taxon>Gnathostoma</taxon>
    </lineage>
</organism>
<reference evidence="5 6" key="1">
    <citation type="submission" date="2024-08" db="EMBL/GenBank/DDBJ databases">
        <title>Gnathostoma spinigerum genome.</title>
        <authorList>
            <person name="Gonzalez-Bertolin B."/>
            <person name="Monzon S."/>
            <person name="Zaballos A."/>
            <person name="Jimenez P."/>
            <person name="Dekumyoy P."/>
            <person name="Varona S."/>
            <person name="Cuesta I."/>
            <person name="Sumanam S."/>
            <person name="Adisakwattana P."/>
            <person name="Gasser R.B."/>
            <person name="Hernandez-Gonzalez A."/>
            <person name="Young N.D."/>
            <person name="Perteguer M.J."/>
        </authorList>
    </citation>
    <scope>NUCLEOTIDE SEQUENCE [LARGE SCALE GENOMIC DNA]</scope>
    <source>
        <strain evidence="5">AL3</strain>
        <tissue evidence="5">Liver</tissue>
    </source>
</reference>
<feature type="domain" description="NR LBD" evidence="4">
    <location>
        <begin position="1"/>
        <end position="112"/>
    </location>
</feature>
<comment type="caution">
    <text evidence="5">The sequence shown here is derived from an EMBL/GenBank/DDBJ whole genome shotgun (WGS) entry which is preliminary data.</text>
</comment>
<evidence type="ECO:0000259" key="4">
    <source>
        <dbReference type="PROSITE" id="PS51843"/>
    </source>
</evidence>
<evidence type="ECO:0000256" key="2">
    <source>
        <dbReference type="ARBA" id="ARBA00023163"/>
    </source>
</evidence>
<keyword evidence="3" id="KW-0675">Receptor</keyword>
<dbReference type="Pfam" id="PF00104">
    <property type="entry name" value="Hormone_recep"/>
    <property type="match status" value="1"/>
</dbReference>
<dbReference type="EMBL" id="JBGFUD010017112">
    <property type="protein sequence ID" value="MFH4984387.1"/>
    <property type="molecule type" value="Genomic_DNA"/>
</dbReference>
<dbReference type="Gene3D" id="1.10.565.10">
    <property type="entry name" value="Retinoid X Receptor"/>
    <property type="match status" value="1"/>
</dbReference>
<sequence length="185" mass="21342">MDQLVAPMRFLQMDDIEFVALKASILFNPVAKGLTSTSVMQVLAARRRIYNALEHYVRSKALSDPNRLGDLMYFILPPLQLLANIISEDVLVSKLSGMAHIDQLMEELILVDTDRKMLSRFPNDFYYWISKEVNNCASSYVTICFEKISFICLPQYRPAESSSVRQETSPHYSGWCREDYVKNNR</sequence>
<evidence type="ECO:0000256" key="1">
    <source>
        <dbReference type="ARBA" id="ARBA00023015"/>
    </source>
</evidence>
<dbReference type="PANTHER" id="PTHR24083">
    <property type="entry name" value="NUCLEAR HORMONE RECEPTOR"/>
    <property type="match status" value="1"/>
</dbReference>